<evidence type="ECO:0000256" key="6">
    <source>
        <dbReference type="SAM" id="MobiDB-lite"/>
    </source>
</evidence>
<dbReference type="InterPro" id="IPR013785">
    <property type="entry name" value="Aldolase_TIM"/>
</dbReference>
<evidence type="ECO:0000256" key="2">
    <source>
        <dbReference type="ARBA" id="ARBA00006906"/>
    </source>
</evidence>
<dbReference type="PROSITE" id="PS00160">
    <property type="entry name" value="ALDOLASE_KDPG_KHG_2"/>
    <property type="match status" value="1"/>
</dbReference>
<dbReference type="CDD" id="cd00452">
    <property type="entry name" value="KDPG_aldolase"/>
    <property type="match status" value="1"/>
</dbReference>
<evidence type="ECO:0000256" key="1">
    <source>
        <dbReference type="ARBA" id="ARBA00004761"/>
    </source>
</evidence>
<comment type="subunit">
    <text evidence="3">Homotrimer.</text>
</comment>
<proteinExistence type="inferred from homology"/>
<comment type="pathway">
    <text evidence="1">Carbohydrate acid metabolism.</text>
</comment>
<evidence type="ECO:0000313" key="8">
    <source>
        <dbReference type="Proteomes" id="UP001523219"/>
    </source>
</evidence>
<evidence type="ECO:0000256" key="5">
    <source>
        <dbReference type="ARBA" id="ARBA00023277"/>
    </source>
</evidence>
<dbReference type="Proteomes" id="UP001523219">
    <property type="component" value="Unassembled WGS sequence"/>
</dbReference>
<dbReference type="EMBL" id="JAMWMR010000022">
    <property type="protein sequence ID" value="MCN9243533.1"/>
    <property type="molecule type" value="Genomic_DNA"/>
</dbReference>
<name>A0ABT0ZIY7_9ACTN</name>
<dbReference type="PANTHER" id="PTHR30246:SF1">
    <property type="entry name" value="2-DEHYDRO-3-DEOXY-6-PHOSPHOGALACTONATE ALDOLASE-RELATED"/>
    <property type="match status" value="1"/>
</dbReference>
<dbReference type="Gene3D" id="3.20.20.70">
    <property type="entry name" value="Aldolase class I"/>
    <property type="match status" value="1"/>
</dbReference>
<organism evidence="7 8">
    <name type="scientific">Streptomyces macrolidinus</name>
    <dbReference type="NCBI Taxonomy" id="2952607"/>
    <lineage>
        <taxon>Bacteria</taxon>
        <taxon>Bacillati</taxon>
        <taxon>Actinomycetota</taxon>
        <taxon>Actinomycetes</taxon>
        <taxon>Kitasatosporales</taxon>
        <taxon>Streptomycetaceae</taxon>
        <taxon>Streptomyces</taxon>
    </lineage>
</organism>
<keyword evidence="5" id="KW-0119">Carbohydrate metabolism</keyword>
<comment type="caution">
    <text evidence="7">The sequence shown here is derived from an EMBL/GenBank/DDBJ whole genome shotgun (WGS) entry which is preliminary data.</text>
</comment>
<evidence type="ECO:0000256" key="3">
    <source>
        <dbReference type="ARBA" id="ARBA00011233"/>
    </source>
</evidence>
<feature type="region of interest" description="Disordered" evidence="6">
    <location>
        <begin position="1"/>
        <end position="21"/>
    </location>
</feature>
<gene>
    <name evidence="7" type="ORF">NGF19_22550</name>
</gene>
<sequence>MRTSATADGSRTEPGPGPRPLSSILLRTQVIAVLRAADARYLRPAAEVLAEEGIRSMEVTLTTAGGVAAIAELAAALGADAEVGAGTVLSVPDLDAVIEAGARYVVTPHTDPELIRAAVARGVPIVPGGLTPTELRTGWAAGASAVKLFPASAVGPGYVKDLHGPFPSMPVIPSGGVDRATCGDWIRVGCPAVSMGGPLLGDALKGGDLGELRERAREVVRNVSEAAREVSGG</sequence>
<comment type="similarity">
    <text evidence="2">Belongs to the KHG/KDPG aldolase family.</text>
</comment>
<dbReference type="PANTHER" id="PTHR30246">
    <property type="entry name" value="2-KETO-3-DEOXY-6-PHOSPHOGLUCONATE ALDOLASE"/>
    <property type="match status" value="1"/>
</dbReference>
<dbReference type="InterPro" id="IPR031338">
    <property type="entry name" value="KDPG/KHG_AS_2"/>
</dbReference>
<evidence type="ECO:0000256" key="4">
    <source>
        <dbReference type="ARBA" id="ARBA00023239"/>
    </source>
</evidence>
<evidence type="ECO:0000313" key="7">
    <source>
        <dbReference type="EMBL" id="MCN9243533.1"/>
    </source>
</evidence>
<accession>A0ABT0ZIY7</accession>
<reference evidence="7 8" key="1">
    <citation type="submission" date="2022-05" db="EMBL/GenBank/DDBJ databases">
        <title>Streptomyces sp. nov. RY43-2 isolated from soil of a peat swamp forest.</title>
        <authorList>
            <person name="Kanchanasin P."/>
            <person name="Tanasupawat S."/>
            <person name="Phongsopitanun W."/>
        </authorList>
    </citation>
    <scope>NUCLEOTIDE SEQUENCE [LARGE SCALE GENOMIC DNA]</scope>
    <source>
        <strain evidence="7 8">RY43-2</strain>
    </source>
</reference>
<keyword evidence="8" id="KW-1185">Reference proteome</keyword>
<dbReference type="InterPro" id="IPR000887">
    <property type="entry name" value="Aldlse_KDPG_KHG"/>
</dbReference>
<dbReference type="RefSeq" id="WP_252426951.1">
    <property type="nucleotide sequence ID" value="NZ_JAMWMR010000022.1"/>
</dbReference>
<keyword evidence="4" id="KW-0456">Lyase</keyword>
<dbReference type="SUPFAM" id="SSF51569">
    <property type="entry name" value="Aldolase"/>
    <property type="match status" value="1"/>
</dbReference>
<dbReference type="Pfam" id="PF01081">
    <property type="entry name" value="Aldolase"/>
    <property type="match status" value="1"/>
</dbReference>
<protein>
    <submittedName>
        <fullName evidence="7">Bifunctional 4-hydroxy-2-oxoglutarate aldolase/2-dehydro-3-deoxy-phosphogluconate aldolase</fullName>
    </submittedName>
</protein>
<dbReference type="NCBIfam" id="TIGR01182">
    <property type="entry name" value="eda"/>
    <property type="match status" value="1"/>
</dbReference>